<dbReference type="HOGENOM" id="CLU_1590385_0_0_1"/>
<evidence type="ECO:0000313" key="3">
    <source>
        <dbReference type="Proteomes" id="UP000053647"/>
    </source>
</evidence>
<organism evidence="2 3">
    <name type="scientific">Paxillus involutus ATCC 200175</name>
    <dbReference type="NCBI Taxonomy" id="664439"/>
    <lineage>
        <taxon>Eukaryota</taxon>
        <taxon>Fungi</taxon>
        <taxon>Dikarya</taxon>
        <taxon>Basidiomycota</taxon>
        <taxon>Agaricomycotina</taxon>
        <taxon>Agaricomycetes</taxon>
        <taxon>Agaricomycetidae</taxon>
        <taxon>Boletales</taxon>
        <taxon>Paxilineae</taxon>
        <taxon>Paxillaceae</taxon>
        <taxon>Paxillus</taxon>
    </lineage>
</organism>
<reference evidence="3" key="2">
    <citation type="submission" date="2015-01" db="EMBL/GenBank/DDBJ databases">
        <title>Evolutionary Origins and Diversification of the Mycorrhizal Mutualists.</title>
        <authorList>
            <consortium name="DOE Joint Genome Institute"/>
            <consortium name="Mycorrhizal Genomics Consortium"/>
            <person name="Kohler A."/>
            <person name="Kuo A."/>
            <person name="Nagy L.G."/>
            <person name="Floudas D."/>
            <person name="Copeland A."/>
            <person name="Barry K.W."/>
            <person name="Cichocki N."/>
            <person name="Veneault-Fourrey C."/>
            <person name="LaButti K."/>
            <person name="Lindquist E.A."/>
            <person name="Lipzen A."/>
            <person name="Lundell T."/>
            <person name="Morin E."/>
            <person name="Murat C."/>
            <person name="Riley R."/>
            <person name="Ohm R."/>
            <person name="Sun H."/>
            <person name="Tunlid A."/>
            <person name="Henrissat B."/>
            <person name="Grigoriev I.V."/>
            <person name="Hibbett D.S."/>
            <person name="Martin F."/>
        </authorList>
    </citation>
    <scope>NUCLEOTIDE SEQUENCE [LARGE SCALE GENOMIC DNA]</scope>
    <source>
        <strain evidence="3">ATCC 200175</strain>
    </source>
</reference>
<evidence type="ECO:0000313" key="2">
    <source>
        <dbReference type="EMBL" id="KIJ04733.1"/>
    </source>
</evidence>
<gene>
    <name evidence="2" type="ORF">PAXINDRAFT_94371</name>
</gene>
<dbReference type="EMBL" id="KN821564">
    <property type="protein sequence ID" value="KIJ04733.1"/>
    <property type="molecule type" value="Genomic_DNA"/>
</dbReference>
<feature type="region of interest" description="Disordered" evidence="1">
    <location>
        <begin position="1"/>
        <end position="91"/>
    </location>
</feature>
<feature type="compositionally biased region" description="Polar residues" evidence="1">
    <location>
        <begin position="66"/>
        <end position="75"/>
    </location>
</feature>
<dbReference type="OrthoDB" id="2587563at2759"/>
<sequence length="168" mass="18683">IKKESTPMPPPRAPSTTQERPSNSPRPKTNGTTKARRRSPIYTSSEDEGEIPQPRKHDPSPPPVSERSNSGQSSGKESRHRSRTSYPLPTDHGALRALYHSQYGDYLGTFSKVVAQKRKIEAILNGDSDAEVDVMDPDDLTKLSLEHKTLQAELENIRQMYTKGTTDG</sequence>
<reference evidence="2 3" key="1">
    <citation type="submission" date="2014-06" db="EMBL/GenBank/DDBJ databases">
        <authorList>
            <consortium name="DOE Joint Genome Institute"/>
            <person name="Kuo A."/>
            <person name="Kohler A."/>
            <person name="Nagy L.G."/>
            <person name="Floudas D."/>
            <person name="Copeland A."/>
            <person name="Barry K.W."/>
            <person name="Cichocki N."/>
            <person name="Veneault-Fourrey C."/>
            <person name="LaButti K."/>
            <person name="Lindquist E.A."/>
            <person name="Lipzen A."/>
            <person name="Lundell T."/>
            <person name="Morin E."/>
            <person name="Murat C."/>
            <person name="Sun H."/>
            <person name="Tunlid A."/>
            <person name="Henrissat B."/>
            <person name="Grigoriev I.V."/>
            <person name="Hibbett D.S."/>
            <person name="Martin F."/>
            <person name="Nordberg H.P."/>
            <person name="Cantor M.N."/>
            <person name="Hua S.X."/>
        </authorList>
    </citation>
    <scope>NUCLEOTIDE SEQUENCE [LARGE SCALE GENOMIC DNA]</scope>
    <source>
        <strain evidence="2 3">ATCC 200175</strain>
    </source>
</reference>
<evidence type="ECO:0000256" key="1">
    <source>
        <dbReference type="SAM" id="MobiDB-lite"/>
    </source>
</evidence>
<proteinExistence type="predicted"/>
<dbReference type="AlphaFoldDB" id="A0A0C9SZZ2"/>
<feature type="compositionally biased region" description="Polar residues" evidence="1">
    <location>
        <begin position="14"/>
        <end position="33"/>
    </location>
</feature>
<keyword evidence="3" id="KW-1185">Reference proteome</keyword>
<dbReference type="Proteomes" id="UP000053647">
    <property type="component" value="Unassembled WGS sequence"/>
</dbReference>
<protein>
    <submittedName>
        <fullName evidence="2">Uncharacterized protein</fullName>
    </submittedName>
</protein>
<accession>A0A0C9SZZ2</accession>
<feature type="non-terminal residue" evidence="2">
    <location>
        <position position="1"/>
    </location>
</feature>
<name>A0A0C9SZZ2_PAXIN</name>